<dbReference type="SUPFAM" id="SSF51905">
    <property type="entry name" value="FAD/NAD(P)-binding domain"/>
    <property type="match status" value="1"/>
</dbReference>
<dbReference type="GO" id="GO:0016628">
    <property type="term" value="F:oxidoreductase activity, acting on the CH-CH group of donors, NAD or NADP as acceptor"/>
    <property type="evidence" value="ECO:0007669"/>
    <property type="project" value="InterPro"/>
</dbReference>
<dbReference type="InterPro" id="IPR036188">
    <property type="entry name" value="FAD/NAD-bd_sf"/>
</dbReference>
<dbReference type="AlphaFoldDB" id="A0A2S6IHR1"/>
<dbReference type="PANTHER" id="PTHR42685">
    <property type="entry name" value="GERANYLGERANYL DIPHOSPHATE REDUCTASE"/>
    <property type="match status" value="1"/>
</dbReference>
<dbReference type="Proteomes" id="UP000239485">
    <property type="component" value="Unassembled WGS sequence"/>
</dbReference>
<dbReference type="NCBIfam" id="TIGR02032">
    <property type="entry name" value="GG-red-SF"/>
    <property type="match status" value="1"/>
</dbReference>
<dbReference type="GO" id="GO:0071949">
    <property type="term" value="F:FAD binding"/>
    <property type="evidence" value="ECO:0007669"/>
    <property type="project" value="InterPro"/>
</dbReference>
<evidence type="ECO:0000259" key="1">
    <source>
        <dbReference type="Pfam" id="PF01494"/>
    </source>
</evidence>
<organism evidence="2 3">
    <name type="scientific">Kineococcus xinjiangensis</name>
    <dbReference type="NCBI Taxonomy" id="512762"/>
    <lineage>
        <taxon>Bacteria</taxon>
        <taxon>Bacillati</taxon>
        <taxon>Actinomycetota</taxon>
        <taxon>Actinomycetes</taxon>
        <taxon>Kineosporiales</taxon>
        <taxon>Kineosporiaceae</taxon>
        <taxon>Kineococcus</taxon>
    </lineage>
</organism>
<keyword evidence="3" id="KW-1185">Reference proteome</keyword>
<name>A0A2S6IHR1_9ACTN</name>
<comment type="caution">
    <text evidence="2">The sequence shown here is derived from an EMBL/GenBank/DDBJ whole genome shotgun (WGS) entry which is preliminary data.</text>
</comment>
<dbReference type="InterPro" id="IPR050407">
    <property type="entry name" value="Geranylgeranyl_reductase"/>
</dbReference>
<evidence type="ECO:0000313" key="2">
    <source>
        <dbReference type="EMBL" id="PPK93754.1"/>
    </source>
</evidence>
<dbReference type="InterPro" id="IPR011777">
    <property type="entry name" value="Geranylgeranyl_Rdtase_fam"/>
</dbReference>
<dbReference type="Gene3D" id="3.50.50.60">
    <property type="entry name" value="FAD/NAD(P)-binding domain"/>
    <property type="match status" value="1"/>
</dbReference>
<sequence length="403" mass="40962">MADAGRDGSWDVAVVGAGPAGSAAALAAAQARPGARVLLLDKADFPRDKPCGDGIAPHALDVLAGLGVPDAAAGYPPVGRLELGFPGGPVAAGDMARPARVVPRRVFDARLVAAAQERGAVLRRQQVREVAVLADRVLLDPGTPEQVAARVVVAADGAHSLLRRAVGMPAPRRVAFAVRGYAPAPAGAAAQVIAFGTARWPSYAWSFPIGDGWANVGYGEPLVDGAALSRRRLVEGVEELLPGAGGGARDWRGHHLPLSTGRARQPDGRVLLVGDAASLINPVTGEGIYYAVLSGSLAGRAAAMAEEPGGTYRRLLRSHLGAHLRSTDAAAALSRSPRLLGAAVRGAAADARVFADLVELGLGRGVLTPRALAGVLRGAGPLAAGAPTAGPLAARRTARRAPL</sequence>
<protein>
    <submittedName>
        <fullName evidence="2">Geranylgeranyl reductase family protein</fullName>
    </submittedName>
</protein>
<dbReference type="InterPro" id="IPR002938">
    <property type="entry name" value="FAD-bd"/>
</dbReference>
<dbReference type="EMBL" id="PTJD01000009">
    <property type="protein sequence ID" value="PPK93754.1"/>
    <property type="molecule type" value="Genomic_DNA"/>
</dbReference>
<feature type="domain" description="FAD-binding" evidence="1">
    <location>
        <begin position="11"/>
        <end position="170"/>
    </location>
</feature>
<dbReference type="PANTHER" id="PTHR42685:SF22">
    <property type="entry name" value="CONDITIONED MEDIUM FACTOR RECEPTOR 1"/>
    <property type="match status" value="1"/>
</dbReference>
<dbReference type="Pfam" id="PF01494">
    <property type="entry name" value="FAD_binding_3"/>
    <property type="match status" value="1"/>
</dbReference>
<accession>A0A2S6IHR1</accession>
<gene>
    <name evidence="2" type="ORF">CLV92_10930</name>
</gene>
<reference evidence="2 3" key="1">
    <citation type="submission" date="2018-02" db="EMBL/GenBank/DDBJ databases">
        <title>Genomic Encyclopedia of Archaeal and Bacterial Type Strains, Phase II (KMG-II): from individual species to whole genera.</title>
        <authorList>
            <person name="Goeker M."/>
        </authorList>
    </citation>
    <scope>NUCLEOTIDE SEQUENCE [LARGE SCALE GENOMIC DNA]</scope>
    <source>
        <strain evidence="2 3">DSM 22857</strain>
    </source>
</reference>
<evidence type="ECO:0000313" key="3">
    <source>
        <dbReference type="Proteomes" id="UP000239485"/>
    </source>
</evidence>
<dbReference type="PRINTS" id="PR00420">
    <property type="entry name" value="RNGMNOXGNASE"/>
</dbReference>
<proteinExistence type="predicted"/>